<comment type="similarity">
    <text evidence="3">Belongs to the PARI family.</text>
</comment>
<keyword evidence="9" id="KW-0539">Nucleus</keyword>
<feature type="compositionally biased region" description="Polar residues" evidence="12">
    <location>
        <begin position="191"/>
        <end position="221"/>
    </location>
</feature>
<evidence type="ECO:0000256" key="4">
    <source>
        <dbReference type="ARBA" id="ARBA00014320"/>
    </source>
</evidence>
<feature type="compositionally biased region" description="Polar residues" evidence="12">
    <location>
        <begin position="233"/>
        <end position="243"/>
    </location>
</feature>
<name>A0A9Q1BTC1_HOLLE</name>
<keyword evidence="5" id="KW-0963">Cytoplasm</keyword>
<keyword evidence="7" id="KW-0238">DNA-binding</keyword>
<evidence type="ECO:0000256" key="10">
    <source>
        <dbReference type="ARBA" id="ARBA00031632"/>
    </source>
</evidence>
<dbReference type="InterPro" id="IPR038932">
    <property type="entry name" value="PARPBP"/>
</dbReference>
<dbReference type="PANTHER" id="PTHR32121">
    <property type="entry name" value="PCNA-INTERACTING PARTNER"/>
    <property type="match status" value="1"/>
</dbReference>
<comment type="subcellular location">
    <subcellularLocation>
        <location evidence="2">Cytoplasm</location>
    </subcellularLocation>
    <subcellularLocation>
        <location evidence="1">Nucleus</location>
    </subcellularLocation>
</comment>
<feature type="region of interest" description="Disordered" evidence="12">
    <location>
        <begin position="182"/>
        <end position="226"/>
    </location>
</feature>
<feature type="region of interest" description="Disordered" evidence="12">
    <location>
        <begin position="233"/>
        <end position="252"/>
    </location>
</feature>
<dbReference type="GO" id="GO:0003677">
    <property type="term" value="F:DNA binding"/>
    <property type="evidence" value="ECO:0007669"/>
    <property type="project" value="UniProtKB-KW"/>
</dbReference>
<reference evidence="13" key="1">
    <citation type="submission" date="2021-10" db="EMBL/GenBank/DDBJ databases">
        <title>Tropical sea cucumber genome reveals ecological adaptation and Cuvierian tubules defense mechanism.</title>
        <authorList>
            <person name="Chen T."/>
        </authorList>
    </citation>
    <scope>NUCLEOTIDE SEQUENCE</scope>
    <source>
        <strain evidence="13">Nanhai2018</strain>
        <tissue evidence="13">Muscle</tissue>
    </source>
</reference>
<evidence type="ECO:0000256" key="6">
    <source>
        <dbReference type="ARBA" id="ARBA00022763"/>
    </source>
</evidence>
<evidence type="ECO:0000313" key="13">
    <source>
        <dbReference type="EMBL" id="KAJ8032808.1"/>
    </source>
</evidence>
<keyword evidence="14" id="KW-1185">Reference proteome</keyword>
<keyword evidence="6" id="KW-0227">DNA damage</keyword>
<evidence type="ECO:0000256" key="5">
    <source>
        <dbReference type="ARBA" id="ARBA00022490"/>
    </source>
</evidence>
<evidence type="ECO:0000256" key="7">
    <source>
        <dbReference type="ARBA" id="ARBA00023125"/>
    </source>
</evidence>
<dbReference type="GO" id="GO:0005737">
    <property type="term" value="C:cytoplasm"/>
    <property type="evidence" value="ECO:0007669"/>
    <property type="project" value="UniProtKB-SubCell"/>
</dbReference>
<dbReference type="Proteomes" id="UP001152320">
    <property type="component" value="Chromosome 11"/>
</dbReference>
<organism evidence="13 14">
    <name type="scientific">Holothuria leucospilota</name>
    <name type="common">Black long sea cucumber</name>
    <name type="synonym">Mertensiothuria leucospilota</name>
    <dbReference type="NCBI Taxonomy" id="206669"/>
    <lineage>
        <taxon>Eukaryota</taxon>
        <taxon>Metazoa</taxon>
        <taxon>Echinodermata</taxon>
        <taxon>Eleutherozoa</taxon>
        <taxon>Echinozoa</taxon>
        <taxon>Holothuroidea</taxon>
        <taxon>Aspidochirotacea</taxon>
        <taxon>Aspidochirotida</taxon>
        <taxon>Holothuriidae</taxon>
        <taxon>Holothuria</taxon>
    </lineage>
</organism>
<dbReference type="GO" id="GO:2000042">
    <property type="term" value="P:negative regulation of double-strand break repair via homologous recombination"/>
    <property type="evidence" value="ECO:0007669"/>
    <property type="project" value="InterPro"/>
</dbReference>
<dbReference type="GO" id="GO:0006281">
    <property type="term" value="P:DNA repair"/>
    <property type="evidence" value="ECO:0007669"/>
    <property type="project" value="UniProtKB-KW"/>
</dbReference>
<dbReference type="AlphaFoldDB" id="A0A9Q1BTC1"/>
<sequence>MFSRAELCCRTSVFCRGIGTVGHQQDSRKPSALYRLFFFQDCHCLVHHGHEKSNHLRVGSRLMIKMKNNIYFLEADENNRKLSEDLLTCVRNAAHERKQKLIILTDRCQLFEENARSISIRQLFLGLYREHKLGGDKTETFLSHDEHLVVVQLSIASWNKMKSNTLEADVRSVLKVSKEILRRKMSHPDQTESQSLQTNNSKPDLLNTPKSYKSPQIQSPSGLRHSCLRIPETRTTPGRQTQGPPVHSPKTPARVTGKLHLGSFCNTPEQNLDSQAISELLEQYNQFVQKCRKVDIVDVFLKVKEFFTSNVNEKVMFSQENLVIVEHLPRNDTEVRVMFHISYCQTKVMKDFAV</sequence>
<evidence type="ECO:0000256" key="8">
    <source>
        <dbReference type="ARBA" id="ARBA00023204"/>
    </source>
</evidence>
<accession>A0A9Q1BTC1</accession>
<keyword evidence="8" id="KW-0234">DNA repair</keyword>
<evidence type="ECO:0000256" key="11">
    <source>
        <dbReference type="ARBA" id="ARBA00032731"/>
    </source>
</evidence>
<evidence type="ECO:0000313" key="14">
    <source>
        <dbReference type="Proteomes" id="UP001152320"/>
    </source>
</evidence>
<evidence type="ECO:0000256" key="12">
    <source>
        <dbReference type="SAM" id="MobiDB-lite"/>
    </source>
</evidence>
<evidence type="ECO:0000256" key="3">
    <source>
        <dbReference type="ARBA" id="ARBA00009135"/>
    </source>
</evidence>
<evidence type="ECO:0000256" key="9">
    <source>
        <dbReference type="ARBA" id="ARBA00023242"/>
    </source>
</evidence>
<gene>
    <name evidence="13" type="ORF">HOLleu_22864</name>
</gene>
<proteinExistence type="inferred from homology"/>
<evidence type="ECO:0000256" key="2">
    <source>
        <dbReference type="ARBA" id="ARBA00004496"/>
    </source>
</evidence>
<dbReference type="PANTHER" id="PTHR32121:SF0">
    <property type="entry name" value="PCNA-INTERACTING PARTNER"/>
    <property type="match status" value="1"/>
</dbReference>
<dbReference type="GO" id="GO:0005634">
    <property type="term" value="C:nucleus"/>
    <property type="evidence" value="ECO:0007669"/>
    <property type="project" value="UniProtKB-SubCell"/>
</dbReference>
<protein>
    <recommendedName>
        <fullName evidence="4">PCNA-interacting partner</fullName>
    </recommendedName>
    <alternativeName>
        <fullName evidence="10">PARP-1 binding protein</fullName>
    </alternativeName>
    <alternativeName>
        <fullName evidence="11">PARP1-binding protein</fullName>
    </alternativeName>
</protein>
<dbReference type="EMBL" id="JAIZAY010000011">
    <property type="protein sequence ID" value="KAJ8032808.1"/>
    <property type="molecule type" value="Genomic_DNA"/>
</dbReference>
<evidence type="ECO:0000256" key="1">
    <source>
        <dbReference type="ARBA" id="ARBA00004123"/>
    </source>
</evidence>
<comment type="caution">
    <text evidence="13">The sequence shown here is derived from an EMBL/GenBank/DDBJ whole genome shotgun (WGS) entry which is preliminary data.</text>
</comment>
<dbReference type="GO" id="GO:0000785">
    <property type="term" value="C:chromatin"/>
    <property type="evidence" value="ECO:0007669"/>
    <property type="project" value="TreeGrafter"/>
</dbReference>